<proteinExistence type="predicted"/>
<dbReference type="Proteomes" id="UP000574761">
    <property type="component" value="Unassembled WGS sequence"/>
</dbReference>
<keyword evidence="1" id="KW-0805">Transcription regulation</keyword>
<evidence type="ECO:0000256" key="1">
    <source>
        <dbReference type="ARBA" id="ARBA00023015"/>
    </source>
</evidence>
<dbReference type="SMART" id="SM00345">
    <property type="entry name" value="HTH_GNTR"/>
    <property type="match status" value="1"/>
</dbReference>
<feature type="domain" description="HTH gntR-type" evidence="5">
    <location>
        <begin position="14"/>
        <end position="82"/>
    </location>
</feature>
<dbReference type="InterPro" id="IPR050679">
    <property type="entry name" value="Bact_HTH_transcr_reg"/>
</dbReference>
<evidence type="ECO:0000256" key="3">
    <source>
        <dbReference type="ARBA" id="ARBA00023163"/>
    </source>
</evidence>
<gene>
    <name evidence="6" type="ORF">GGQ64_003325</name>
</gene>
<dbReference type="SMART" id="SM00866">
    <property type="entry name" value="UTRA"/>
    <property type="match status" value="1"/>
</dbReference>
<reference evidence="6 7" key="1">
    <citation type="submission" date="2020-08" db="EMBL/GenBank/DDBJ databases">
        <title>Genomic Encyclopedia of Type Strains, Phase IV (KMG-IV): sequencing the most valuable type-strain genomes for metagenomic binning, comparative biology and taxonomic classification.</title>
        <authorList>
            <person name="Goeker M."/>
        </authorList>
    </citation>
    <scope>NUCLEOTIDE SEQUENCE [LARGE SCALE GENOMIC DNA]</scope>
    <source>
        <strain evidence="6 7">DSM 100211</strain>
    </source>
</reference>
<dbReference type="Pfam" id="PF07702">
    <property type="entry name" value="UTRA"/>
    <property type="match status" value="1"/>
</dbReference>
<dbReference type="AlphaFoldDB" id="A0A7W6D7E8"/>
<dbReference type="GO" id="GO:0045892">
    <property type="term" value="P:negative regulation of DNA-templated transcription"/>
    <property type="evidence" value="ECO:0007669"/>
    <property type="project" value="UniProtKB-UniRule"/>
</dbReference>
<dbReference type="PANTHER" id="PTHR44846:SF16">
    <property type="entry name" value="TRANSCRIPTIONAL REGULATOR PHNF-RELATED"/>
    <property type="match status" value="1"/>
</dbReference>
<comment type="caution">
    <text evidence="6">The sequence shown here is derived from an EMBL/GenBank/DDBJ whole genome shotgun (WGS) entry which is preliminary data.</text>
</comment>
<dbReference type="SUPFAM" id="SSF46785">
    <property type="entry name" value="Winged helix' DNA-binding domain"/>
    <property type="match status" value="1"/>
</dbReference>
<organism evidence="6 7">
    <name type="scientific">Mycoplana azooxidifex</name>
    <dbReference type="NCBI Taxonomy" id="1636188"/>
    <lineage>
        <taxon>Bacteria</taxon>
        <taxon>Pseudomonadati</taxon>
        <taxon>Pseudomonadota</taxon>
        <taxon>Alphaproteobacteria</taxon>
        <taxon>Hyphomicrobiales</taxon>
        <taxon>Rhizobiaceae</taxon>
        <taxon>Mycoplana</taxon>
    </lineage>
</organism>
<dbReference type="RefSeq" id="WP_183806235.1">
    <property type="nucleotide sequence ID" value="NZ_JACIEE010000006.1"/>
</dbReference>
<dbReference type="PANTHER" id="PTHR44846">
    <property type="entry name" value="MANNOSYL-D-GLYCERATE TRANSPORT/METABOLISM SYSTEM REPRESSOR MNGR-RELATED"/>
    <property type="match status" value="1"/>
</dbReference>
<dbReference type="GO" id="GO:0003677">
    <property type="term" value="F:DNA binding"/>
    <property type="evidence" value="ECO:0007669"/>
    <property type="project" value="UniProtKB-UniRule"/>
</dbReference>
<dbReference type="InterPro" id="IPR036388">
    <property type="entry name" value="WH-like_DNA-bd_sf"/>
</dbReference>
<dbReference type="SUPFAM" id="SSF64288">
    <property type="entry name" value="Chorismate lyase-like"/>
    <property type="match status" value="1"/>
</dbReference>
<evidence type="ECO:0000256" key="2">
    <source>
        <dbReference type="ARBA" id="ARBA00023125"/>
    </source>
</evidence>
<keyword evidence="2" id="KW-0238">DNA-binding</keyword>
<dbReference type="InterPro" id="IPR011663">
    <property type="entry name" value="UTRA"/>
</dbReference>
<sequence>MDNTTDPALTPKEPSLHRRILEDVEGRIMSGEWPPGYRIPFEHELTAQYGCSRMTVNKALTELVKRGLIERRRKSGSFVTRPHAQSAVLEIHDIEAEVRSLGLAYRYERLSRSERTARAADRKLLDLPAGARVVDLVVVHHAGARPFCLEERLISLSAVPEASGEGFEQAPPGQWLLSQVPWSAAEHRIRAVAADRRVADLLHIPEGAACLVIERRTWSGGAYVTHVRLTYPGESHELVAEFAPNHPKA</sequence>
<evidence type="ECO:0000313" key="6">
    <source>
        <dbReference type="EMBL" id="MBB3978111.1"/>
    </source>
</evidence>
<dbReference type="Pfam" id="PF00392">
    <property type="entry name" value="GntR"/>
    <property type="match status" value="1"/>
</dbReference>
<evidence type="ECO:0000259" key="5">
    <source>
        <dbReference type="PROSITE" id="PS50949"/>
    </source>
</evidence>
<protein>
    <recommendedName>
        <fullName evidence="4">Histidine utilization repressor</fullName>
    </recommendedName>
</protein>
<dbReference type="FunFam" id="1.10.10.10:FF:000079">
    <property type="entry name" value="GntR family transcriptional regulator"/>
    <property type="match status" value="1"/>
</dbReference>
<evidence type="ECO:0000256" key="4">
    <source>
        <dbReference type="NCBIfam" id="TIGR02018"/>
    </source>
</evidence>
<dbReference type="Gene3D" id="1.10.10.10">
    <property type="entry name" value="Winged helix-like DNA-binding domain superfamily/Winged helix DNA-binding domain"/>
    <property type="match status" value="1"/>
</dbReference>
<dbReference type="InterPro" id="IPR000524">
    <property type="entry name" value="Tscrpt_reg_HTH_GntR"/>
</dbReference>
<dbReference type="PRINTS" id="PR00035">
    <property type="entry name" value="HTHGNTR"/>
</dbReference>
<evidence type="ECO:0000313" key="7">
    <source>
        <dbReference type="Proteomes" id="UP000574761"/>
    </source>
</evidence>
<dbReference type="NCBIfam" id="TIGR02018">
    <property type="entry name" value="his_ut_repres"/>
    <property type="match status" value="1"/>
</dbReference>
<dbReference type="CDD" id="cd07377">
    <property type="entry name" value="WHTH_GntR"/>
    <property type="match status" value="1"/>
</dbReference>
<dbReference type="InterPro" id="IPR010248">
    <property type="entry name" value="His_ut_repres"/>
</dbReference>
<name>A0A7W6D7E8_9HYPH</name>
<dbReference type="EMBL" id="JACIEE010000006">
    <property type="protein sequence ID" value="MBB3978111.1"/>
    <property type="molecule type" value="Genomic_DNA"/>
</dbReference>
<dbReference type="GO" id="GO:0003700">
    <property type="term" value="F:DNA-binding transcription factor activity"/>
    <property type="evidence" value="ECO:0007669"/>
    <property type="project" value="UniProtKB-UniRule"/>
</dbReference>
<accession>A0A7W6D7E8</accession>
<dbReference type="Gene3D" id="3.40.1410.10">
    <property type="entry name" value="Chorismate lyase-like"/>
    <property type="match status" value="1"/>
</dbReference>
<dbReference type="PROSITE" id="PS50949">
    <property type="entry name" value="HTH_GNTR"/>
    <property type="match status" value="1"/>
</dbReference>
<dbReference type="GO" id="GO:0006547">
    <property type="term" value="P:L-histidine metabolic process"/>
    <property type="evidence" value="ECO:0007669"/>
    <property type="project" value="UniProtKB-UniRule"/>
</dbReference>
<dbReference type="InterPro" id="IPR028978">
    <property type="entry name" value="Chorismate_lyase_/UTRA_dom_sf"/>
</dbReference>
<dbReference type="InterPro" id="IPR036390">
    <property type="entry name" value="WH_DNA-bd_sf"/>
</dbReference>
<keyword evidence="7" id="KW-1185">Reference proteome</keyword>
<keyword evidence="3" id="KW-0804">Transcription</keyword>